<keyword evidence="3" id="KW-1185">Reference proteome</keyword>
<dbReference type="InterPro" id="IPR009061">
    <property type="entry name" value="DNA-bd_dom_put_sf"/>
</dbReference>
<accession>A0A4R2J5Y3</accession>
<reference evidence="2 3" key="1">
    <citation type="submission" date="2019-03" db="EMBL/GenBank/DDBJ databases">
        <title>Genomic Encyclopedia of Type Strains, Phase IV (KMG-IV): sequencing the most valuable type-strain genomes for metagenomic binning, comparative biology and taxonomic classification.</title>
        <authorList>
            <person name="Goeker M."/>
        </authorList>
    </citation>
    <scope>NUCLEOTIDE SEQUENCE [LARGE SCALE GENOMIC DNA]</scope>
    <source>
        <strain evidence="2 3">DSM 45934</strain>
    </source>
</reference>
<sequence>MLYSVEQVADLLGLHVKTVRGYVHDGRLKAVKVGKQYRISGDDLAAFTGQDVSRRHVEVSGIVQVDDVDFAEMGRISAMVMAFVATPYDDERLRVETIHDQDRASLKIIVVGGLTRTADLLKFIKTITE</sequence>
<dbReference type="Pfam" id="PF12728">
    <property type="entry name" value="HTH_17"/>
    <property type="match status" value="1"/>
</dbReference>
<name>A0A4R2J5Y3_9PSEU</name>
<dbReference type="Proteomes" id="UP000295680">
    <property type="component" value="Unassembled WGS sequence"/>
</dbReference>
<comment type="caution">
    <text evidence="2">The sequence shown here is derived from an EMBL/GenBank/DDBJ whole genome shotgun (WGS) entry which is preliminary data.</text>
</comment>
<evidence type="ECO:0000313" key="2">
    <source>
        <dbReference type="EMBL" id="TCO52862.1"/>
    </source>
</evidence>
<dbReference type="InterPro" id="IPR041657">
    <property type="entry name" value="HTH_17"/>
</dbReference>
<dbReference type="InterPro" id="IPR010093">
    <property type="entry name" value="SinI_DNA-bd"/>
</dbReference>
<dbReference type="GO" id="GO:0003677">
    <property type="term" value="F:DNA binding"/>
    <property type="evidence" value="ECO:0007669"/>
    <property type="project" value="InterPro"/>
</dbReference>
<dbReference type="RefSeq" id="WP_132123833.1">
    <property type="nucleotide sequence ID" value="NZ_SLWS01000011.1"/>
</dbReference>
<organism evidence="2 3">
    <name type="scientific">Actinocrispum wychmicini</name>
    <dbReference type="NCBI Taxonomy" id="1213861"/>
    <lineage>
        <taxon>Bacteria</taxon>
        <taxon>Bacillati</taxon>
        <taxon>Actinomycetota</taxon>
        <taxon>Actinomycetes</taxon>
        <taxon>Pseudonocardiales</taxon>
        <taxon>Pseudonocardiaceae</taxon>
        <taxon>Actinocrispum</taxon>
    </lineage>
</organism>
<evidence type="ECO:0000313" key="3">
    <source>
        <dbReference type="Proteomes" id="UP000295680"/>
    </source>
</evidence>
<protein>
    <submittedName>
        <fullName evidence="2">Excisionase family DNA binding protein</fullName>
    </submittedName>
</protein>
<dbReference type="SUPFAM" id="SSF46955">
    <property type="entry name" value="Putative DNA-binding domain"/>
    <property type="match status" value="1"/>
</dbReference>
<feature type="domain" description="Helix-turn-helix" evidence="1">
    <location>
        <begin position="2"/>
        <end position="47"/>
    </location>
</feature>
<evidence type="ECO:0000259" key="1">
    <source>
        <dbReference type="Pfam" id="PF12728"/>
    </source>
</evidence>
<proteinExistence type="predicted"/>
<dbReference type="EMBL" id="SLWS01000011">
    <property type="protein sequence ID" value="TCO52862.1"/>
    <property type="molecule type" value="Genomic_DNA"/>
</dbReference>
<gene>
    <name evidence="2" type="ORF">EV192_11156</name>
</gene>
<dbReference type="OrthoDB" id="3401953at2"/>
<dbReference type="AlphaFoldDB" id="A0A4R2J5Y3"/>
<dbReference type="NCBIfam" id="TIGR01764">
    <property type="entry name" value="excise"/>
    <property type="match status" value="1"/>
</dbReference>